<dbReference type="Proteomes" id="UP000233556">
    <property type="component" value="Unassembled WGS sequence"/>
</dbReference>
<protein>
    <submittedName>
        <fullName evidence="1">Rna-directed dna polymerase from mobile element jockey-like</fullName>
    </submittedName>
</protein>
<dbReference type="EMBL" id="KZ506951">
    <property type="protein sequence ID" value="PKU37846.1"/>
    <property type="molecule type" value="Genomic_DNA"/>
</dbReference>
<reference evidence="2" key="1">
    <citation type="submission" date="2017-11" db="EMBL/GenBank/DDBJ databases">
        <authorList>
            <person name="Lima N.C."/>
            <person name="Parody-Merino A.M."/>
            <person name="Battley P.F."/>
            <person name="Fidler A.E."/>
            <person name="Prosdocimi F."/>
        </authorList>
    </citation>
    <scope>NUCLEOTIDE SEQUENCE [LARGE SCALE GENOMIC DNA]</scope>
</reference>
<sequence>MKGKKEDPRNYQQVSLTDLVAFCDGVTVLVDKERATDVIYLDFCKAFDTTPHNILVAKLERQSGIECTLSEFADDTMPSDLVDVPEGRDAIQRGLDKLEKWAHVNFMRFNKARCRVLHLGQGNSCCYYRLEDEEIESSPAEKDLGVQVDEKLDVIRQCALTAQKANHIPGCIKRSVTSKPREGILPPLLL</sequence>
<keyword evidence="1" id="KW-0548">Nucleotidyltransferase</keyword>
<name>A0A2I0TVL6_LIMLA</name>
<dbReference type="GO" id="GO:0003964">
    <property type="term" value="F:RNA-directed DNA polymerase activity"/>
    <property type="evidence" value="ECO:0007669"/>
    <property type="project" value="UniProtKB-KW"/>
</dbReference>
<reference evidence="2" key="2">
    <citation type="submission" date="2017-12" db="EMBL/GenBank/DDBJ databases">
        <title>Genome sequence of the Bar-tailed Godwit (Limosa lapponica baueri).</title>
        <authorList>
            <person name="Lima N.C.B."/>
            <person name="Parody-Merino A.M."/>
            <person name="Battley P.F."/>
            <person name="Fidler A.E."/>
            <person name="Prosdocimi F."/>
        </authorList>
    </citation>
    <scope>NUCLEOTIDE SEQUENCE [LARGE SCALE GENOMIC DNA]</scope>
</reference>
<organism evidence="1 2">
    <name type="scientific">Limosa lapponica baueri</name>
    <dbReference type="NCBI Taxonomy" id="1758121"/>
    <lineage>
        <taxon>Eukaryota</taxon>
        <taxon>Metazoa</taxon>
        <taxon>Chordata</taxon>
        <taxon>Craniata</taxon>
        <taxon>Vertebrata</taxon>
        <taxon>Euteleostomi</taxon>
        <taxon>Archelosauria</taxon>
        <taxon>Archosauria</taxon>
        <taxon>Dinosauria</taxon>
        <taxon>Saurischia</taxon>
        <taxon>Theropoda</taxon>
        <taxon>Coelurosauria</taxon>
        <taxon>Aves</taxon>
        <taxon>Neognathae</taxon>
        <taxon>Neoaves</taxon>
        <taxon>Charadriiformes</taxon>
        <taxon>Scolopacidae</taxon>
        <taxon>Limosa</taxon>
    </lineage>
</organism>
<keyword evidence="2" id="KW-1185">Reference proteome</keyword>
<dbReference type="AlphaFoldDB" id="A0A2I0TVL6"/>
<evidence type="ECO:0000313" key="2">
    <source>
        <dbReference type="Proteomes" id="UP000233556"/>
    </source>
</evidence>
<accession>A0A2I0TVL6</accession>
<gene>
    <name evidence="1" type="ORF">llap_11845</name>
</gene>
<keyword evidence="1" id="KW-0808">Transferase</keyword>
<keyword evidence="1" id="KW-0695">RNA-directed DNA polymerase</keyword>
<dbReference type="PANTHER" id="PTHR33332">
    <property type="entry name" value="REVERSE TRANSCRIPTASE DOMAIN-CONTAINING PROTEIN"/>
    <property type="match status" value="1"/>
</dbReference>
<evidence type="ECO:0000313" key="1">
    <source>
        <dbReference type="EMBL" id="PKU37846.1"/>
    </source>
</evidence>
<proteinExistence type="predicted"/>
<dbReference type="OrthoDB" id="416454at2759"/>